<accession>E7N0E4</accession>
<sequence length="50" mass="5651">MLSRYDTFIPARRNRTNMTEGEIELLAERTKPPCAARRCVAYSHAIGGLI</sequence>
<comment type="caution">
    <text evidence="1">The sequence shown here is derived from an EMBL/GenBank/DDBJ whole genome shotgun (WGS) entry which is preliminary data.</text>
</comment>
<dbReference type="STRING" id="749551.HMPREF9555_00444"/>
<evidence type="ECO:0000313" key="2">
    <source>
        <dbReference type="Proteomes" id="UP000004633"/>
    </source>
</evidence>
<dbReference type="HOGENOM" id="CLU_3122535_0_0_9"/>
<protein>
    <submittedName>
        <fullName evidence="1">Uncharacterized protein</fullName>
    </submittedName>
</protein>
<dbReference type="AlphaFoldDB" id="E7N0E4"/>
<evidence type="ECO:0000313" key="1">
    <source>
        <dbReference type="EMBL" id="EFW30356.1"/>
    </source>
</evidence>
<gene>
    <name evidence="1" type="ORF">HMPREF9555_00444</name>
</gene>
<reference evidence="1 2" key="1">
    <citation type="submission" date="2010-08" db="EMBL/GenBank/DDBJ databases">
        <authorList>
            <person name="Weinstock G."/>
            <person name="Sodergren E."/>
            <person name="Clifton S."/>
            <person name="Fulton L."/>
            <person name="Fulton B."/>
            <person name="Courtney L."/>
            <person name="Fronick C."/>
            <person name="Harrison M."/>
            <person name="Strong C."/>
            <person name="Farmer C."/>
            <person name="Delahaunty K."/>
            <person name="Markovic C."/>
            <person name="Hall O."/>
            <person name="Minx P."/>
            <person name="Tomlinson C."/>
            <person name="Mitreva M."/>
            <person name="Hou S."/>
            <person name="Chen J."/>
            <person name="Wollam A."/>
            <person name="Pepin K.H."/>
            <person name="Johnson M."/>
            <person name="Bhonagiri V."/>
            <person name="Zhang X."/>
            <person name="Suruliraj S."/>
            <person name="Warren W."/>
            <person name="Chinwalla A."/>
            <person name="Mardis E.R."/>
            <person name="Wilson R.K."/>
        </authorList>
    </citation>
    <scope>NUCLEOTIDE SEQUENCE [LARGE SCALE GENOMIC DNA]</scope>
    <source>
        <strain evidence="1 2">F0399</strain>
    </source>
</reference>
<organism evidence="1 2">
    <name type="scientific">Selenomonas artemidis F0399</name>
    <dbReference type="NCBI Taxonomy" id="749551"/>
    <lineage>
        <taxon>Bacteria</taxon>
        <taxon>Bacillati</taxon>
        <taxon>Bacillota</taxon>
        <taxon>Negativicutes</taxon>
        <taxon>Selenomonadales</taxon>
        <taxon>Selenomonadaceae</taxon>
        <taxon>Selenomonas</taxon>
    </lineage>
</organism>
<dbReference type="EMBL" id="AECV01000003">
    <property type="protein sequence ID" value="EFW30356.1"/>
    <property type="molecule type" value="Genomic_DNA"/>
</dbReference>
<proteinExistence type="predicted"/>
<name>E7N0E4_9FIRM</name>
<dbReference type="Proteomes" id="UP000004633">
    <property type="component" value="Unassembled WGS sequence"/>
</dbReference>
<keyword evidence="2" id="KW-1185">Reference proteome</keyword>